<proteinExistence type="predicted"/>
<accession>A0AAV4WRU3</accession>
<feature type="compositionally biased region" description="Basic residues" evidence="1">
    <location>
        <begin position="132"/>
        <end position="141"/>
    </location>
</feature>
<organism evidence="2 3">
    <name type="scientific">Caerostris darwini</name>
    <dbReference type="NCBI Taxonomy" id="1538125"/>
    <lineage>
        <taxon>Eukaryota</taxon>
        <taxon>Metazoa</taxon>
        <taxon>Ecdysozoa</taxon>
        <taxon>Arthropoda</taxon>
        <taxon>Chelicerata</taxon>
        <taxon>Arachnida</taxon>
        <taxon>Araneae</taxon>
        <taxon>Araneomorphae</taxon>
        <taxon>Entelegynae</taxon>
        <taxon>Araneoidea</taxon>
        <taxon>Araneidae</taxon>
        <taxon>Caerostris</taxon>
    </lineage>
</organism>
<gene>
    <name evidence="2" type="ORF">CDAR_540371</name>
</gene>
<comment type="caution">
    <text evidence="2">The sequence shown here is derived from an EMBL/GenBank/DDBJ whole genome shotgun (WGS) entry which is preliminary data.</text>
</comment>
<feature type="compositionally biased region" description="Polar residues" evidence="1">
    <location>
        <begin position="70"/>
        <end position="91"/>
    </location>
</feature>
<feature type="region of interest" description="Disordered" evidence="1">
    <location>
        <begin position="115"/>
        <end position="156"/>
    </location>
</feature>
<feature type="region of interest" description="Disordered" evidence="1">
    <location>
        <begin position="58"/>
        <end position="98"/>
    </location>
</feature>
<evidence type="ECO:0000256" key="1">
    <source>
        <dbReference type="SAM" id="MobiDB-lite"/>
    </source>
</evidence>
<evidence type="ECO:0000313" key="2">
    <source>
        <dbReference type="EMBL" id="GIY85552.1"/>
    </source>
</evidence>
<keyword evidence="3" id="KW-1185">Reference proteome</keyword>
<dbReference type="Proteomes" id="UP001054837">
    <property type="component" value="Unassembled WGS sequence"/>
</dbReference>
<dbReference type="EMBL" id="BPLQ01015065">
    <property type="protein sequence ID" value="GIY85552.1"/>
    <property type="molecule type" value="Genomic_DNA"/>
</dbReference>
<reference evidence="2 3" key="1">
    <citation type="submission" date="2021-06" db="EMBL/GenBank/DDBJ databases">
        <title>Caerostris darwini draft genome.</title>
        <authorList>
            <person name="Kono N."/>
            <person name="Arakawa K."/>
        </authorList>
    </citation>
    <scope>NUCLEOTIDE SEQUENCE [LARGE SCALE GENOMIC DNA]</scope>
</reference>
<evidence type="ECO:0000313" key="3">
    <source>
        <dbReference type="Proteomes" id="UP001054837"/>
    </source>
</evidence>
<protein>
    <submittedName>
        <fullName evidence="2">Uncharacterized protein</fullName>
    </submittedName>
</protein>
<name>A0AAV4WRU3_9ARAC</name>
<sequence length="156" mass="17591">MEMIFSKLSIYSVITSKHPFSKNSLLRTNFNSRRLNHSTWQWTILGMNPTTFEKGYPVMERGTPKLGTNEPCSRSLVTQSIRQQLQKTSSPPKLPFENNLQLQQTQPLNLQAVYSGNEPSNFHKGAPSNRKGGLRSSKRINRVGPSEADTNAVDRS</sequence>
<dbReference type="AlphaFoldDB" id="A0AAV4WRU3"/>